<dbReference type="InterPro" id="IPR051133">
    <property type="entry name" value="Adapter_Engulfment-Domain"/>
</dbReference>
<keyword evidence="4" id="KW-1185">Reference proteome</keyword>
<evidence type="ECO:0000259" key="2">
    <source>
        <dbReference type="PROSITE" id="PS01179"/>
    </source>
</evidence>
<feature type="region of interest" description="Disordered" evidence="1">
    <location>
        <begin position="110"/>
        <end position="140"/>
    </location>
</feature>
<dbReference type="Pfam" id="PF00640">
    <property type="entry name" value="PID"/>
    <property type="match status" value="1"/>
</dbReference>
<comment type="caution">
    <text evidence="3">The sequence shown here is derived from an EMBL/GenBank/DDBJ whole genome shotgun (WGS) entry which is preliminary data.</text>
</comment>
<dbReference type="PROSITE" id="PS01179">
    <property type="entry name" value="PID"/>
    <property type="match status" value="1"/>
</dbReference>
<reference evidence="3" key="1">
    <citation type="journal article" date="2023" name="Mol. Biol. Evol.">
        <title>Third-Generation Sequencing Reveals the Adaptive Role of the Epigenome in Three Deep-Sea Polychaetes.</title>
        <authorList>
            <person name="Perez M."/>
            <person name="Aroh O."/>
            <person name="Sun Y."/>
            <person name="Lan Y."/>
            <person name="Juniper S.K."/>
            <person name="Young C.R."/>
            <person name="Angers B."/>
            <person name="Qian P.Y."/>
        </authorList>
    </citation>
    <scope>NUCLEOTIDE SEQUENCE</scope>
    <source>
        <strain evidence="3">P08H-3</strain>
    </source>
</reference>
<dbReference type="EMBL" id="JAODUP010000014">
    <property type="protein sequence ID" value="KAK2168813.1"/>
    <property type="molecule type" value="Genomic_DNA"/>
</dbReference>
<feature type="compositionally biased region" description="Polar residues" evidence="1">
    <location>
        <begin position="167"/>
        <end position="183"/>
    </location>
</feature>
<evidence type="ECO:0000313" key="3">
    <source>
        <dbReference type="EMBL" id="KAK2168813.1"/>
    </source>
</evidence>
<sequence>VPRLFTAIREATKQAVRDAHHHQTQAPDFSTDPAVMIHSHLCEVMYIGKVVVTSKKAPPTFIDEAVEKFREHEKQKVEFDEERQRHSSGTSVQSLPADLEQMVLIRENEIGIQSPKGRGSSDSCTNASEEDADIPLGGSSNSLHHVLKNVQRQRKLSLESDIQVMSSSQDSIKNMLSQQASQNERSEGPDPDNLQKTVFQMTSQARKNRTMLLQVGLNEISLISTDKKKVIFERKFTDISFCSQGIQHPEHFGFISRDMVNTNIFMCYVFRCATESLVEEVMQTLKQAFHTAYQQSAKNHVVCELCPMHQLHKLCQEIDSKYCERRLHNF</sequence>
<dbReference type="Gene3D" id="2.30.29.30">
    <property type="entry name" value="Pleckstrin-homology domain (PH domain)/Phosphotyrosine-binding domain (PTB)"/>
    <property type="match status" value="1"/>
</dbReference>
<dbReference type="InterPro" id="IPR011993">
    <property type="entry name" value="PH-like_dom_sf"/>
</dbReference>
<dbReference type="InterPro" id="IPR006020">
    <property type="entry name" value="PTB/PI_dom"/>
</dbReference>
<dbReference type="PANTHER" id="PTHR11232:SF50">
    <property type="entry name" value="TBC1 DOMAIN FAMILY MEMBER 1"/>
    <property type="match status" value="1"/>
</dbReference>
<organism evidence="3 4">
    <name type="scientific">Paralvinella palmiformis</name>
    <dbReference type="NCBI Taxonomy" id="53620"/>
    <lineage>
        <taxon>Eukaryota</taxon>
        <taxon>Metazoa</taxon>
        <taxon>Spiralia</taxon>
        <taxon>Lophotrochozoa</taxon>
        <taxon>Annelida</taxon>
        <taxon>Polychaeta</taxon>
        <taxon>Sedentaria</taxon>
        <taxon>Canalipalpata</taxon>
        <taxon>Terebellida</taxon>
        <taxon>Terebelliformia</taxon>
        <taxon>Alvinellidae</taxon>
        <taxon>Paralvinella</taxon>
    </lineage>
</organism>
<evidence type="ECO:0000313" key="4">
    <source>
        <dbReference type="Proteomes" id="UP001208570"/>
    </source>
</evidence>
<dbReference type="PANTHER" id="PTHR11232">
    <property type="entry name" value="PHOSPHOTYROSINE INTERACTION DOMAIN-CONTAINING FAMILY MEMBER"/>
    <property type="match status" value="1"/>
</dbReference>
<dbReference type="AlphaFoldDB" id="A0AAD9KBW8"/>
<feature type="region of interest" description="Disordered" evidence="1">
    <location>
        <begin position="74"/>
        <end position="96"/>
    </location>
</feature>
<feature type="region of interest" description="Disordered" evidence="1">
    <location>
        <begin position="167"/>
        <end position="194"/>
    </location>
</feature>
<feature type="compositionally biased region" description="Basic and acidic residues" evidence="1">
    <location>
        <begin position="74"/>
        <end position="85"/>
    </location>
</feature>
<feature type="non-terminal residue" evidence="3">
    <location>
        <position position="330"/>
    </location>
</feature>
<dbReference type="SUPFAM" id="SSF50729">
    <property type="entry name" value="PH domain-like"/>
    <property type="match status" value="1"/>
</dbReference>
<name>A0AAD9KBW8_9ANNE</name>
<protein>
    <recommendedName>
        <fullName evidence="2">PID domain-containing protein</fullName>
    </recommendedName>
</protein>
<evidence type="ECO:0000256" key="1">
    <source>
        <dbReference type="SAM" id="MobiDB-lite"/>
    </source>
</evidence>
<proteinExistence type="predicted"/>
<accession>A0AAD9KBW8</accession>
<dbReference type="Proteomes" id="UP001208570">
    <property type="component" value="Unassembled WGS sequence"/>
</dbReference>
<dbReference type="SMART" id="SM00462">
    <property type="entry name" value="PTB"/>
    <property type="match status" value="1"/>
</dbReference>
<feature type="domain" description="PID" evidence="2">
    <location>
        <begin position="200"/>
        <end position="295"/>
    </location>
</feature>
<gene>
    <name evidence="3" type="ORF">LSH36_14g11026</name>
</gene>